<proteinExistence type="predicted"/>
<dbReference type="InterPro" id="IPR004195">
    <property type="entry name" value="Head_decoration_D"/>
</dbReference>
<sequence length="122" mass="12915">MAVFIRPKTIDDVLKLELERNISRSIVTLEGGSAYEIGAVLARVNGKHRPLNPAGTGEETIARAVCLTRVDATLGDRPGGALDFGGLVDPANLIWPDGITDPQKAAAIDQLDARGVKLANML</sequence>
<dbReference type="EMBL" id="CAADFT010000054">
    <property type="protein sequence ID" value="VFK45788.1"/>
    <property type="molecule type" value="Genomic_DNA"/>
</dbReference>
<protein>
    <submittedName>
        <fullName evidence="1">Bacteriophage lambda head decoration protein D</fullName>
    </submittedName>
</protein>
<organism evidence="1">
    <name type="scientific">Candidatus Kentrum sp. TC</name>
    <dbReference type="NCBI Taxonomy" id="2126339"/>
    <lineage>
        <taxon>Bacteria</taxon>
        <taxon>Pseudomonadati</taxon>
        <taxon>Pseudomonadota</taxon>
        <taxon>Gammaproteobacteria</taxon>
        <taxon>Candidatus Kentrum</taxon>
    </lineage>
</organism>
<accession>A0A450YW62</accession>
<gene>
    <name evidence="1" type="ORF">BECKTC1821E_GA0114239_105422</name>
</gene>
<reference evidence="1" key="1">
    <citation type="submission" date="2019-02" db="EMBL/GenBank/DDBJ databases">
        <authorList>
            <person name="Gruber-Vodicka R. H."/>
            <person name="Seah K. B. B."/>
        </authorList>
    </citation>
    <scope>NUCLEOTIDE SEQUENCE</scope>
    <source>
        <strain evidence="1">BECK_BZ125</strain>
    </source>
</reference>
<name>A0A450YW62_9GAMM</name>
<dbReference type="Pfam" id="PF02924">
    <property type="entry name" value="HDPD"/>
    <property type="match status" value="1"/>
</dbReference>
<dbReference type="AlphaFoldDB" id="A0A450YW62"/>
<evidence type="ECO:0000313" key="1">
    <source>
        <dbReference type="EMBL" id="VFK45788.1"/>
    </source>
</evidence>